<dbReference type="Proteomes" id="UP001446871">
    <property type="component" value="Unassembled WGS sequence"/>
</dbReference>
<name>A0ABR1UFR0_9PEZI</name>
<dbReference type="EMBL" id="JAQQWM010000007">
    <property type="protein sequence ID" value="KAK8057745.1"/>
    <property type="molecule type" value="Genomic_DNA"/>
</dbReference>
<evidence type="ECO:0000313" key="1">
    <source>
        <dbReference type="EMBL" id="KAK8057745.1"/>
    </source>
</evidence>
<comment type="caution">
    <text evidence="1">The sequence shown here is derived from an EMBL/GenBank/DDBJ whole genome shotgun (WGS) entry which is preliminary data.</text>
</comment>
<keyword evidence="2" id="KW-1185">Reference proteome</keyword>
<reference evidence="1 2" key="1">
    <citation type="submission" date="2023-01" db="EMBL/GenBank/DDBJ databases">
        <title>Analysis of 21 Apiospora genomes using comparative genomics revels a genus with tremendous synthesis potential of carbohydrate active enzymes and secondary metabolites.</title>
        <authorList>
            <person name="Sorensen T."/>
        </authorList>
    </citation>
    <scope>NUCLEOTIDE SEQUENCE [LARGE SCALE GENOMIC DNA]</scope>
    <source>
        <strain evidence="1 2">CBS 83171</strain>
    </source>
</reference>
<sequence length="119" mass="13051">MAGDITYAILLTRSFVSKPWLVRSVPLLEQSSGAESFAVMSIFAYELGVIRWQPATLRPPTKVATTPETALDKLMITTTMARQPALDLIVADVVDTVDDAEVDEDAMEHTGDIMLALRQ</sequence>
<gene>
    <name evidence="1" type="ORF">PG996_011682</name>
</gene>
<accession>A0ABR1UFR0</accession>
<protein>
    <submittedName>
        <fullName evidence="1">Uncharacterized protein</fullName>
    </submittedName>
</protein>
<proteinExistence type="predicted"/>
<organism evidence="1 2">
    <name type="scientific">Apiospora saccharicola</name>
    <dbReference type="NCBI Taxonomy" id="335842"/>
    <lineage>
        <taxon>Eukaryota</taxon>
        <taxon>Fungi</taxon>
        <taxon>Dikarya</taxon>
        <taxon>Ascomycota</taxon>
        <taxon>Pezizomycotina</taxon>
        <taxon>Sordariomycetes</taxon>
        <taxon>Xylariomycetidae</taxon>
        <taxon>Amphisphaeriales</taxon>
        <taxon>Apiosporaceae</taxon>
        <taxon>Apiospora</taxon>
    </lineage>
</organism>
<evidence type="ECO:0000313" key="2">
    <source>
        <dbReference type="Proteomes" id="UP001446871"/>
    </source>
</evidence>